<keyword evidence="3" id="KW-1185">Reference proteome</keyword>
<dbReference type="Proteomes" id="UP000823775">
    <property type="component" value="Unassembled WGS sequence"/>
</dbReference>
<evidence type="ECO:0000313" key="3">
    <source>
        <dbReference type="Proteomes" id="UP000823775"/>
    </source>
</evidence>
<gene>
    <name evidence="2" type="ORF">HAX54_001563</name>
</gene>
<reference evidence="2 3" key="1">
    <citation type="journal article" date="2021" name="BMC Genomics">
        <title>Datura genome reveals duplications of psychoactive alkaloid biosynthetic genes and high mutation rate following tissue culture.</title>
        <authorList>
            <person name="Rajewski A."/>
            <person name="Carter-House D."/>
            <person name="Stajich J."/>
            <person name="Litt A."/>
        </authorList>
    </citation>
    <scope>NUCLEOTIDE SEQUENCE [LARGE SCALE GENOMIC DNA]</scope>
    <source>
        <strain evidence="2">AR-01</strain>
    </source>
</reference>
<evidence type="ECO:0000256" key="1">
    <source>
        <dbReference type="SAM" id="MobiDB-lite"/>
    </source>
</evidence>
<name>A0ABS8YA61_DATST</name>
<feature type="region of interest" description="Disordered" evidence="1">
    <location>
        <begin position="106"/>
        <end position="150"/>
    </location>
</feature>
<dbReference type="EMBL" id="JACEIK010106072">
    <property type="protein sequence ID" value="MCE5167423.1"/>
    <property type="molecule type" value="Genomic_DNA"/>
</dbReference>
<comment type="caution">
    <text evidence="2">The sequence shown here is derived from an EMBL/GenBank/DDBJ whole genome shotgun (WGS) entry which is preliminary data.</text>
</comment>
<accession>A0ABS8YA61</accession>
<organism evidence="2 3">
    <name type="scientific">Datura stramonium</name>
    <name type="common">Jimsonweed</name>
    <name type="synonym">Common thornapple</name>
    <dbReference type="NCBI Taxonomy" id="4076"/>
    <lineage>
        <taxon>Eukaryota</taxon>
        <taxon>Viridiplantae</taxon>
        <taxon>Streptophyta</taxon>
        <taxon>Embryophyta</taxon>
        <taxon>Tracheophyta</taxon>
        <taxon>Spermatophyta</taxon>
        <taxon>Magnoliopsida</taxon>
        <taxon>eudicotyledons</taxon>
        <taxon>Gunneridae</taxon>
        <taxon>Pentapetalae</taxon>
        <taxon>asterids</taxon>
        <taxon>lamiids</taxon>
        <taxon>Solanales</taxon>
        <taxon>Solanaceae</taxon>
        <taxon>Solanoideae</taxon>
        <taxon>Datureae</taxon>
        <taxon>Datura</taxon>
    </lineage>
</organism>
<evidence type="ECO:0000313" key="2">
    <source>
        <dbReference type="EMBL" id="MCE5167423.1"/>
    </source>
</evidence>
<feature type="compositionally biased region" description="Basic and acidic residues" evidence="1">
    <location>
        <begin position="122"/>
        <end position="141"/>
    </location>
</feature>
<feature type="non-terminal residue" evidence="2">
    <location>
        <position position="177"/>
    </location>
</feature>
<proteinExistence type="predicted"/>
<sequence>MRWGRKERCGGCRILLVVAGVHAVTVGRRWSAGKNEKRKTAGSGGRNGDCFCLHFAGEQVVSRCDAGGFDRFRRRGSDGKRCVAPAFCGFPAVKVRREEGEQERLRREVEEDGEGRQLSSFRPEKGRRGWREREVRPREKGIGSGAASSDFGRGKNWEVRRLFGVIRVVTTWWCSGE</sequence>
<protein>
    <submittedName>
        <fullName evidence="2">Uncharacterized protein</fullName>
    </submittedName>
</protein>